<dbReference type="EMBL" id="AKKV01000031">
    <property type="protein sequence ID" value="EIT84576.1"/>
    <property type="molecule type" value="Genomic_DNA"/>
</dbReference>
<evidence type="ECO:0000313" key="2">
    <source>
        <dbReference type="Proteomes" id="UP000004080"/>
    </source>
</evidence>
<organism evidence="1 2">
    <name type="scientific">Fictibacillus macauensis ZFHKF-1</name>
    <dbReference type="NCBI Taxonomy" id="1196324"/>
    <lineage>
        <taxon>Bacteria</taxon>
        <taxon>Bacillati</taxon>
        <taxon>Bacillota</taxon>
        <taxon>Bacilli</taxon>
        <taxon>Bacillales</taxon>
        <taxon>Fictibacillaceae</taxon>
        <taxon>Fictibacillus</taxon>
    </lineage>
</organism>
<comment type="caution">
    <text evidence="1">The sequence shown here is derived from an EMBL/GenBank/DDBJ whole genome shotgun (WGS) entry which is preliminary data.</text>
</comment>
<proteinExistence type="predicted"/>
<sequence>MYQQHEQQPYYQQGYQQNPQTLKKMHKHCRKFLQQYVTVMLSDGSSYNGFIEFTDGQNLYFAAPIVQEGQNSEQEYRNEDYEFPYYGFVQPVNTYEIERFILPLTMVANVSPIGGGQSTY</sequence>
<dbReference type="Proteomes" id="UP000004080">
    <property type="component" value="Unassembled WGS sequence"/>
</dbReference>
<keyword evidence="2" id="KW-1185">Reference proteome</keyword>
<reference evidence="1 2" key="1">
    <citation type="journal article" date="2012" name="J. Bacteriol.">
        <title>Genome of Bacillus macauensis ZFHKF-1, a Long-Chain-Forming Bacterium.</title>
        <authorList>
            <person name="Cai L."/>
            <person name="Zhang T."/>
        </authorList>
    </citation>
    <scope>NUCLEOTIDE SEQUENCE [LARGE SCALE GENOMIC DNA]</scope>
    <source>
        <strain evidence="1 2">ZFHKF-1</strain>
    </source>
</reference>
<dbReference type="OrthoDB" id="2991597at2"/>
<accession>I8IYM6</accession>
<dbReference type="STRING" id="1196324.A374_14650"/>
<dbReference type="RefSeq" id="WP_007203006.1">
    <property type="nucleotide sequence ID" value="NZ_AKKV01000031.1"/>
</dbReference>
<protein>
    <submittedName>
        <fullName evidence="1">Uncharacterized protein</fullName>
    </submittedName>
</protein>
<evidence type="ECO:0000313" key="1">
    <source>
        <dbReference type="EMBL" id="EIT84576.1"/>
    </source>
</evidence>
<dbReference type="PATRIC" id="fig|1196324.3.peg.2994"/>
<gene>
    <name evidence="1" type="ORF">A374_14650</name>
</gene>
<name>I8IYM6_9BACL</name>
<dbReference type="AlphaFoldDB" id="I8IYM6"/>